<protein>
    <submittedName>
        <fullName evidence="6">Holin</fullName>
    </submittedName>
</protein>
<comment type="subcellular location">
    <subcellularLocation>
        <location evidence="1">Membrane</location>
    </subcellularLocation>
</comment>
<evidence type="ECO:0000256" key="5">
    <source>
        <dbReference type="SAM" id="Phobius"/>
    </source>
</evidence>
<organism evidence="6">
    <name type="scientific">Myoviridae sp. ctdxI18</name>
    <dbReference type="NCBI Taxonomy" id="2826673"/>
    <lineage>
        <taxon>Viruses</taxon>
        <taxon>Duplodnaviria</taxon>
        <taxon>Heunggongvirae</taxon>
        <taxon>Uroviricota</taxon>
        <taxon>Caudoviricetes</taxon>
    </lineage>
</organism>
<feature type="transmembrane region" description="Helical" evidence="5">
    <location>
        <begin position="7"/>
        <end position="26"/>
    </location>
</feature>
<dbReference type="InterPro" id="IPR006479">
    <property type="entry name" value="Holin"/>
</dbReference>
<dbReference type="EMBL" id="BK014808">
    <property type="protein sequence ID" value="DAD76754.1"/>
    <property type="molecule type" value="Genomic_DNA"/>
</dbReference>
<evidence type="ECO:0000256" key="3">
    <source>
        <dbReference type="ARBA" id="ARBA00022989"/>
    </source>
</evidence>
<name>A0A8S5M3E2_9CAUD</name>
<dbReference type="Pfam" id="PF04688">
    <property type="entry name" value="Holin_SPP1"/>
    <property type="match status" value="1"/>
</dbReference>
<feature type="transmembrane region" description="Helical" evidence="5">
    <location>
        <begin position="38"/>
        <end position="56"/>
    </location>
</feature>
<dbReference type="NCBIfam" id="TIGR01592">
    <property type="entry name" value="holin_SPP1"/>
    <property type="match status" value="1"/>
</dbReference>
<keyword evidence="3 5" id="KW-1133">Transmembrane helix</keyword>
<keyword evidence="4 5" id="KW-0472">Membrane</keyword>
<evidence type="ECO:0000256" key="2">
    <source>
        <dbReference type="ARBA" id="ARBA00022692"/>
    </source>
</evidence>
<proteinExistence type="predicted"/>
<accession>A0A8S5M3E2</accession>
<evidence type="ECO:0000256" key="1">
    <source>
        <dbReference type="ARBA" id="ARBA00004370"/>
    </source>
</evidence>
<sequence>MKVTTGTIARTAVLVVSLLNVLLNAFGKNPLPFSDDEVYTAVSTVVAVAASLAAWWKNNSFTKAALKADETLALERTETAESEAVSHE</sequence>
<reference evidence="6" key="1">
    <citation type="journal article" date="2021" name="Proc. Natl. Acad. Sci. U.S.A.">
        <title>A Catalog of Tens of Thousands of Viruses from Human Metagenomes Reveals Hidden Associations with Chronic Diseases.</title>
        <authorList>
            <person name="Tisza M.J."/>
            <person name="Buck C.B."/>
        </authorList>
    </citation>
    <scope>NUCLEOTIDE SEQUENCE</scope>
    <source>
        <strain evidence="6">CtdxI18</strain>
    </source>
</reference>
<dbReference type="GO" id="GO:0016020">
    <property type="term" value="C:membrane"/>
    <property type="evidence" value="ECO:0007669"/>
    <property type="project" value="UniProtKB-SubCell"/>
</dbReference>
<evidence type="ECO:0000256" key="4">
    <source>
        <dbReference type="ARBA" id="ARBA00023136"/>
    </source>
</evidence>
<keyword evidence="2 5" id="KW-0812">Transmembrane</keyword>
<evidence type="ECO:0000313" key="6">
    <source>
        <dbReference type="EMBL" id="DAD76754.1"/>
    </source>
</evidence>